<dbReference type="SUPFAM" id="SSF54897">
    <property type="entry name" value="Protease propeptides/inhibitors"/>
    <property type="match status" value="1"/>
</dbReference>
<dbReference type="Pfam" id="PF00082">
    <property type="entry name" value="Peptidase_S8"/>
    <property type="match status" value="1"/>
</dbReference>
<name>A0ABW4DL81_9BACL</name>
<keyword evidence="6" id="KW-0106">Calcium</keyword>
<keyword evidence="10" id="KW-1185">Reference proteome</keyword>
<dbReference type="Proteomes" id="UP001597340">
    <property type="component" value="Unassembled WGS sequence"/>
</dbReference>
<sequence length="556" mass="59672">MNDNFLNGKNFSNMVRLPGSERTMVPGSQKVGPANPDEHFSVTVIVRRPETAPTLTSMIEEISARPFSERRHLSHEEFAATHGVNPNDVKKLEEFAQEYGLEVKEVNIAAGIVVLSGTVASFSKAFEVDLDTYEHPKFTYRGRTGHVHIPENLTGIVEAVLGLDNRRQASPHFRFLNEEEFAKSHAGRNSFTPPELAQLYNFPSINCKDQCIGLIELCGAQNRPNELGGYRSNDLEAYFNRLGVRHPEIVDVSIDGATNQPSGDPNSADGEVVLDIEVAAAVAPGARIAVYFAPNTDVGFLKAITTAIHDTRNKPSVVSISWGNPEREWAPQAIKAMDRAFQDAAALGVTICCASGDNGSSDYRAFSPHRDNLVHADFPASSPYVLACGGTRLEGSGRTITKEVVWNEGKNSATGGGVSDVFDLPNWQVNANVPPSVNPGGKIGRGVPDVAGNADPATGYQILVDGQQLVSGGTSAVAPLWAGLLANINQKLGHSVGFINPKLYTLSAQDNIFHDITTGNNDTIGENGPYKAQPGWDACTGLGSPDGTELMNKLSE</sequence>
<evidence type="ECO:0000256" key="2">
    <source>
        <dbReference type="ARBA" id="ARBA00022670"/>
    </source>
</evidence>
<dbReference type="SMART" id="SM00944">
    <property type="entry name" value="Pro-kuma_activ"/>
    <property type="match status" value="1"/>
</dbReference>
<dbReference type="InterPro" id="IPR000209">
    <property type="entry name" value="Peptidase_S8/S53_dom"/>
</dbReference>
<comment type="cofactor">
    <cofactor evidence="1">
        <name>Ca(2+)</name>
        <dbReference type="ChEBI" id="CHEBI:29108"/>
    </cofactor>
</comment>
<evidence type="ECO:0000256" key="5">
    <source>
        <dbReference type="ARBA" id="ARBA00022825"/>
    </source>
</evidence>
<dbReference type="InterPro" id="IPR036852">
    <property type="entry name" value="Peptidase_S8/S53_dom_sf"/>
</dbReference>
<proteinExistence type="predicted"/>
<evidence type="ECO:0000313" key="10">
    <source>
        <dbReference type="Proteomes" id="UP001597340"/>
    </source>
</evidence>
<dbReference type="Pfam" id="PF09286">
    <property type="entry name" value="Pro-kuma_activ"/>
    <property type="match status" value="1"/>
</dbReference>
<evidence type="ECO:0000313" key="9">
    <source>
        <dbReference type="EMBL" id="MFD1463660.1"/>
    </source>
</evidence>
<dbReference type="CDD" id="cd11377">
    <property type="entry name" value="Pro-peptidase_S53"/>
    <property type="match status" value="1"/>
</dbReference>
<dbReference type="InterPro" id="IPR030400">
    <property type="entry name" value="Sedolisin_dom"/>
</dbReference>
<dbReference type="RefSeq" id="WP_229525155.1">
    <property type="nucleotide sequence ID" value="NZ_JAFFQR010000087.1"/>
</dbReference>
<dbReference type="PROSITE" id="PS51695">
    <property type="entry name" value="SEDOLISIN"/>
    <property type="match status" value="1"/>
</dbReference>
<keyword evidence="7" id="KW-0865">Zymogen</keyword>
<evidence type="ECO:0000256" key="3">
    <source>
        <dbReference type="ARBA" id="ARBA00022723"/>
    </source>
</evidence>
<evidence type="ECO:0000256" key="4">
    <source>
        <dbReference type="ARBA" id="ARBA00022801"/>
    </source>
</evidence>
<dbReference type="PANTHER" id="PTHR14218">
    <property type="entry name" value="PROTEASE S8 TRIPEPTIDYL PEPTIDASE I CLN2"/>
    <property type="match status" value="1"/>
</dbReference>
<evidence type="ECO:0000259" key="8">
    <source>
        <dbReference type="PROSITE" id="PS51695"/>
    </source>
</evidence>
<comment type="caution">
    <text evidence="9">The sequence shown here is derived from an EMBL/GenBank/DDBJ whole genome shotgun (WGS) entry which is preliminary data.</text>
</comment>
<keyword evidence="3" id="KW-0479">Metal-binding</keyword>
<evidence type="ECO:0000256" key="1">
    <source>
        <dbReference type="ARBA" id="ARBA00001913"/>
    </source>
</evidence>
<dbReference type="PANTHER" id="PTHR14218:SF15">
    <property type="entry name" value="TRIPEPTIDYL-PEPTIDASE 1"/>
    <property type="match status" value="1"/>
</dbReference>
<reference evidence="10" key="1">
    <citation type="journal article" date="2019" name="Int. J. Syst. Evol. Microbiol.">
        <title>The Global Catalogue of Microorganisms (GCM) 10K type strain sequencing project: providing services to taxonomists for standard genome sequencing and annotation.</title>
        <authorList>
            <consortium name="The Broad Institute Genomics Platform"/>
            <consortium name="The Broad Institute Genome Sequencing Center for Infectious Disease"/>
            <person name="Wu L."/>
            <person name="Ma J."/>
        </authorList>
    </citation>
    <scope>NUCLEOTIDE SEQUENCE [LARGE SCALE GENOMIC DNA]</scope>
    <source>
        <strain evidence="10">CCM 9147</strain>
    </source>
</reference>
<keyword evidence="2 9" id="KW-0645">Protease</keyword>
<gene>
    <name evidence="9" type="ORF">ACFQ5D_20380</name>
</gene>
<organism evidence="9 10">
    <name type="scientific">Paenibacillus farraposensis</name>
    <dbReference type="NCBI Taxonomy" id="2807095"/>
    <lineage>
        <taxon>Bacteria</taxon>
        <taxon>Bacillati</taxon>
        <taxon>Bacillota</taxon>
        <taxon>Bacilli</taxon>
        <taxon>Bacillales</taxon>
        <taxon>Paenibacillaceae</taxon>
        <taxon>Paenibacillus</taxon>
    </lineage>
</organism>
<evidence type="ECO:0000256" key="7">
    <source>
        <dbReference type="ARBA" id="ARBA00023145"/>
    </source>
</evidence>
<dbReference type="Gene3D" id="3.40.50.200">
    <property type="entry name" value="Peptidase S8/S53 domain"/>
    <property type="match status" value="1"/>
</dbReference>
<accession>A0ABW4DL81</accession>
<feature type="domain" description="Peptidase S53" evidence="8">
    <location>
        <begin position="190"/>
        <end position="556"/>
    </location>
</feature>
<dbReference type="CDD" id="cd04056">
    <property type="entry name" value="Peptidases_S53"/>
    <property type="match status" value="1"/>
</dbReference>
<dbReference type="GO" id="GO:0008233">
    <property type="term" value="F:peptidase activity"/>
    <property type="evidence" value="ECO:0007669"/>
    <property type="project" value="UniProtKB-KW"/>
</dbReference>
<keyword evidence="4" id="KW-0378">Hydrolase</keyword>
<keyword evidence="5" id="KW-0720">Serine protease</keyword>
<dbReference type="InterPro" id="IPR050819">
    <property type="entry name" value="Tripeptidyl-peptidase_I"/>
</dbReference>
<evidence type="ECO:0000256" key="6">
    <source>
        <dbReference type="ARBA" id="ARBA00022837"/>
    </source>
</evidence>
<protein>
    <submittedName>
        <fullName evidence="9">Protease pro-enzyme activation domain-containing protein</fullName>
    </submittedName>
</protein>
<dbReference type="SUPFAM" id="SSF52743">
    <property type="entry name" value="Subtilisin-like"/>
    <property type="match status" value="1"/>
</dbReference>
<dbReference type="InterPro" id="IPR015366">
    <property type="entry name" value="S53_propep"/>
</dbReference>
<dbReference type="EMBL" id="JBHTNZ010000039">
    <property type="protein sequence ID" value="MFD1463660.1"/>
    <property type="molecule type" value="Genomic_DNA"/>
</dbReference>
<dbReference type="GO" id="GO:0006508">
    <property type="term" value="P:proteolysis"/>
    <property type="evidence" value="ECO:0007669"/>
    <property type="project" value="UniProtKB-KW"/>
</dbReference>